<dbReference type="EMBL" id="JAABOJ010000073">
    <property type="protein sequence ID" value="KAF3270582.1"/>
    <property type="molecule type" value="Genomic_DNA"/>
</dbReference>
<dbReference type="AlphaFoldDB" id="A0A7C8V7G8"/>
<comment type="caution">
    <text evidence="1">The sequence shown here is derived from an EMBL/GenBank/DDBJ whole genome shotgun (WGS) entry which is preliminary data.</text>
</comment>
<sequence>MAQQSMQSCEQPALKLWKQHGPFQLHIKLTGPALSIMQHFPFDSEDFTWKWALCQLECLRMPTRICSDSPVEDDTINIANCWQPFTSYNWIFTIHQKIDFPDGTLDSGELSGIGEFSFLPISQL</sequence>
<gene>
    <name evidence="1" type="ORF">TWF970_010785</name>
</gene>
<protein>
    <submittedName>
        <fullName evidence="1">Uncharacterized protein</fullName>
    </submittedName>
</protein>
<evidence type="ECO:0000313" key="2">
    <source>
        <dbReference type="Proteomes" id="UP000474640"/>
    </source>
</evidence>
<organism evidence="1 2">
    <name type="scientific">Orbilia oligospora</name>
    <name type="common">Nematode-trapping fungus</name>
    <name type="synonym">Arthrobotrys oligospora</name>
    <dbReference type="NCBI Taxonomy" id="2813651"/>
    <lineage>
        <taxon>Eukaryota</taxon>
        <taxon>Fungi</taxon>
        <taxon>Dikarya</taxon>
        <taxon>Ascomycota</taxon>
        <taxon>Pezizomycotina</taxon>
        <taxon>Orbiliomycetes</taxon>
        <taxon>Orbiliales</taxon>
        <taxon>Orbiliaceae</taxon>
        <taxon>Orbilia</taxon>
    </lineage>
</organism>
<accession>A0A7C8V7G8</accession>
<proteinExistence type="predicted"/>
<dbReference type="Proteomes" id="UP000474640">
    <property type="component" value="Unassembled WGS sequence"/>
</dbReference>
<reference evidence="1 2" key="1">
    <citation type="submission" date="2020-01" db="EMBL/GenBank/DDBJ databases">
        <authorList>
            <person name="Palmer J.M."/>
        </authorList>
    </citation>
    <scope>NUCLEOTIDE SEQUENCE [LARGE SCALE GENOMIC DNA]</scope>
    <source>
        <strain evidence="1 2">TWF970</strain>
    </source>
</reference>
<evidence type="ECO:0000313" key="1">
    <source>
        <dbReference type="EMBL" id="KAF3270582.1"/>
    </source>
</evidence>
<name>A0A7C8V7G8_ORBOL</name>